<organism evidence="19 20">
    <name type="scientific">Candidatus Segetimicrobium genomatis</name>
    <dbReference type="NCBI Taxonomy" id="2569760"/>
    <lineage>
        <taxon>Bacteria</taxon>
        <taxon>Bacillati</taxon>
        <taxon>Candidatus Sysuimicrobiota</taxon>
        <taxon>Candidatus Sysuimicrobiia</taxon>
        <taxon>Candidatus Sysuimicrobiales</taxon>
        <taxon>Candidatus Segetimicrobiaceae</taxon>
        <taxon>Candidatus Segetimicrobium</taxon>
    </lineage>
</organism>
<evidence type="ECO:0000256" key="2">
    <source>
        <dbReference type="ARBA" id="ARBA00001947"/>
    </source>
</evidence>
<dbReference type="Gene3D" id="1.10.8.50">
    <property type="match status" value="1"/>
</dbReference>
<comment type="subunit">
    <text evidence="4">Monomer.</text>
</comment>
<evidence type="ECO:0000256" key="12">
    <source>
        <dbReference type="ARBA" id="ARBA00023239"/>
    </source>
</evidence>
<evidence type="ECO:0000256" key="7">
    <source>
        <dbReference type="ARBA" id="ARBA00022771"/>
    </source>
</evidence>
<evidence type="ECO:0000256" key="8">
    <source>
        <dbReference type="ARBA" id="ARBA00022801"/>
    </source>
</evidence>
<comment type="cofactor">
    <cofactor evidence="2">
        <name>Zn(2+)</name>
        <dbReference type="ChEBI" id="CHEBI:29105"/>
    </cofactor>
</comment>
<keyword evidence="9" id="KW-0862">Zinc</keyword>
<dbReference type="Pfam" id="PF06831">
    <property type="entry name" value="H2TH"/>
    <property type="match status" value="1"/>
</dbReference>
<protein>
    <submittedName>
        <fullName evidence="19">Bifunctional DNA-formamidopyrimidine glycosylase/DNA-(Apurinic or apyrimidinic site) lyase</fullName>
        <ecNumber evidence="19">3.2.2.23</ecNumber>
        <ecNumber evidence="19">4.2.99.18</ecNumber>
    </submittedName>
</protein>
<dbReference type="PROSITE" id="PS01242">
    <property type="entry name" value="ZF_FPG_1"/>
    <property type="match status" value="1"/>
</dbReference>
<comment type="caution">
    <text evidence="19">The sequence shown here is derived from an EMBL/GenBank/DDBJ whole genome shotgun (WGS) entry which is preliminary data.</text>
</comment>
<accession>A0A537IR17</accession>
<dbReference type="SMART" id="SM00898">
    <property type="entry name" value="Fapy_DNA_glyco"/>
    <property type="match status" value="1"/>
</dbReference>
<dbReference type="InterPro" id="IPR015887">
    <property type="entry name" value="DNA_glyclase_Znf_dom_DNA_BS"/>
</dbReference>
<dbReference type="SUPFAM" id="SSF57716">
    <property type="entry name" value="Glucocorticoid receptor-like (DNA-binding domain)"/>
    <property type="match status" value="1"/>
</dbReference>
<reference evidence="19 20" key="1">
    <citation type="journal article" date="2019" name="Nat. Microbiol.">
        <title>Mediterranean grassland soil C-N compound turnover is dependent on rainfall and depth, and is mediated by genomically divergent microorganisms.</title>
        <authorList>
            <person name="Diamond S."/>
            <person name="Andeer P.F."/>
            <person name="Li Z."/>
            <person name="Crits-Christoph A."/>
            <person name="Burstein D."/>
            <person name="Anantharaman K."/>
            <person name="Lane K.R."/>
            <person name="Thomas B.C."/>
            <person name="Pan C."/>
            <person name="Northen T.R."/>
            <person name="Banfield J.F."/>
        </authorList>
    </citation>
    <scope>NUCLEOTIDE SEQUENCE [LARGE SCALE GENOMIC DNA]</scope>
    <source>
        <strain evidence="19">NP_8</strain>
    </source>
</reference>
<dbReference type="Pfam" id="PF06827">
    <property type="entry name" value="zf-FPG_IleRS"/>
    <property type="match status" value="1"/>
</dbReference>
<evidence type="ECO:0000256" key="13">
    <source>
        <dbReference type="ARBA" id="ARBA00023268"/>
    </source>
</evidence>
<dbReference type="InterPro" id="IPR000214">
    <property type="entry name" value="Znf_DNA_glyclase/AP_lyase"/>
</dbReference>
<evidence type="ECO:0000256" key="6">
    <source>
        <dbReference type="ARBA" id="ARBA00022763"/>
    </source>
</evidence>
<dbReference type="NCBIfam" id="NF002211">
    <property type="entry name" value="PRK01103.1"/>
    <property type="match status" value="1"/>
</dbReference>
<dbReference type="InterPro" id="IPR010663">
    <property type="entry name" value="Znf_FPG/IleRS"/>
</dbReference>
<evidence type="ECO:0000256" key="14">
    <source>
        <dbReference type="ARBA" id="ARBA00023295"/>
    </source>
</evidence>
<dbReference type="SUPFAM" id="SSF81624">
    <property type="entry name" value="N-terminal domain of MutM-like DNA repair proteins"/>
    <property type="match status" value="1"/>
</dbReference>
<dbReference type="InterPro" id="IPR012319">
    <property type="entry name" value="FPG_cat"/>
</dbReference>
<evidence type="ECO:0000256" key="9">
    <source>
        <dbReference type="ARBA" id="ARBA00022833"/>
    </source>
</evidence>
<feature type="domain" description="FPG-type" evidence="17">
    <location>
        <begin position="227"/>
        <end position="261"/>
    </location>
</feature>
<dbReference type="EC" id="4.2.99.18" evidence="19"/>
<dbReference type="GO" id="GO:0140078">
    <property type="term" value="F:class I DNA-(apurinic or apyrimidinic site) endonuclease activity"/>
    <property type="evidence" value="ECO:0007669"/>
    <property type="project" value="UniProtKB-EC"/>
</dbReference>
<keyword evidence="11" id="KW-0234">DNA repair</keyword>
<name>A0A537IR17_9BACT</name>
<dbReference type="EC" id="3.2.2.23" evidence="19"/>
<gene>
    <name evidence="19" type="primary">mutM</name>
    <name evidence="19" type="ORF">E6H05_09005</name>
</gene>
<dbReference type="PANTHER" id="PTHR22993:SF9">
    <property type="entry name" value="FORMAMIDOPYRIMIDINE-DNA GLYCOSYLASE"/>
    <property type="match status" value="1"/>
</dbReference>
<dbReference type="CDD" id="cd08966">
    <property type="entry name" value="EcFpg-like_N"/>
    <property type="match status" value="1"/>
</dbReference>
<comment type="catalytic activity">
    <reaction evidence="1">
        <text>Hydrolysis of DNA containing ring-opened 7-methylguanine residues, releasing 2,6-diamino-4-hydroxy-5-(N-methyl)formamidopyrimidine.</text>
        <dbReference type="EC" id="3.2.2.23"/>
    </reaction>
</comment>
<keyword evidence="7 16" id="KW-0863">Zinc-finger</keyword>
<dbReference type="GO" id="GO:0008270">
    <property type="term" value="F:zinc ion binding"/>
    <property type="evidence" value="ECO:0007669"/>
    <property type="project" value="UniProtKB-KW"/>
</dbReference>
<dbReference type="InterPro" id="IPR010979">
    <property type="entry name" value="Ribosomal_uS13-like_H2TH"/>
</dbReference>
<dbReference type="AlphaFoldDB" id="A0A537IR17"/>
<comment type="catalytic activity">
    <reaction evidence="15">
        <text>2'-deoxyribonucleotide-(2'-deoxyribose 5'-phosphate)-2'-deoxyribonucleotide-DNA = a 3'-end 2'-deoxyribonucleotide-(2,3-dehydro-2,3-deoxyribose 5'-phosphate)-DNA + a 5'-end 5'-phospho-2'-deoxyribonucleoside-DNA + H(+)</text>
        <dbReference type="Rhea" id="RHEA:66592"/>
        <dbReference type="Rhea" id="RHEA-COMP:13180"/>
        <dbReference type="Rhea" id="RHEA-COMP:16897"/>
        <dbReference type="Rhea" id="RHEA-COMP:17067"/>
        <dbReference type="ChEBI" id="CHEBI:15378"/>
        <dbReference type="ChEBI" id="CHEBI:136412"/>
        <dbReference type="ChEBI" id="CHEBI:157695"/>
        <dbReference type="ChEBI" id="CHEBI:167181"/>
        <dbReference type="EC" id="4.2.99.18"/>
    </reaction>
</comment>
<feature type="domain" description="Formamidopyrimidine-DNA glycosylase catalytic" evidence="18">
    <location>
        <begin position="2"/>
        <end position="114"/>
    </location>
</feature>
<dbReference type="SMART" id="SM01232">
    <property type="entry name" value="H2TH"/>
    <property type="match status" value="1"/>
</dbReference>
<keyword evidence="12 19" id="KW-0456">Lyase</keyword>
<dbReference type="NCBIfam" id="TIGR00577">
    <property type="entry name" value="fpg"/>
    <property type="match status" value="1"/>
</dbReference>
<proteinExistence type="inferred from homology"/>
<keyword evidence="8 19" id="KW-0378">Hydrolase</keyword>
<dbReference type="GO" id="GO:0006284">
    <property type="term" value="P:base-excision repair"/>
    <property type="evidence" value="ECO:0007669"/>
    <property type="project" value="InterPro"/>
</dbReference>
<dbReference type="Gene3D" id="3.20.190.10">
    <property type="entry name" value="MutM-like, N-terminal"/>
    <property type="match status" value="1"/>
</dbReference>
<dbReference type="Proteomes" id="UP000318834">
    <property type="component" value="Unassembled WGS sequence"/>
</dbReference>
<evidence type="ECO:0000259" key="18">
    <source>
        <dbReference type="PROSITE" id="PS51068"/>
    </source>
</evidence>
<evidence type="ECO:0000256" key="16">
    <source>
        <dbReference type="PROSITE-ProRule" id="PRU00391"/>
    </source>
</evidence>
<keyword evidence="5" id="KW-0479">Metal-binding</keyword>
<keyword evidence="6" id="KW-0227">DNA damage</keyword>
<dbReference type="PROSITE" id="PS51068">
    <property type="entry name" value="FPG_CAT"/>
    <property type="match status" value="1"/>
</dbReference>
<comment type="similarity">
    <text evidence="3">Belongs to the FPG family.</text>
</comment>
<dbReference type="EMBL" id="VBAP01000066">
    <property type="protein sequence ID" value="TMI73791.1"/>
    <property type="molecule type" value="Genomic_DNA"/>
</dbReference>
<dbReference type="InterPro" id="IPR035937">
    <property type="entry name" value="FPG_N"/>
</dbReference>
<dbReference type="SUPFAM" id="SSF46946">
    <property type="entry name" value="S13-like H2TH domain"/>
    <property type="match status" value="1"/>
</dbReference>
<dbReference type="GO" id="GO:0003684">
    <property type="term" value="F:damaged DNA binding"/>
    <property type="evidence" value="ECO:0007669"/>
    <property type="project" value="InterPro"/>
</dbReference>
<dbReference type="Pfam" id="PF01149">
    <property type="entry name" value="Fapy_DNA_glyco"/>
    <property type="match status" value="1"/>
</dbReference>
<dbReference type="GO" id="GO:0034039">
    <property type="term" value="F:8-oxo-7,8-dihydroguanine DNA N-glycosylase activity"/>
    <property type="evidence" value="ECO:0007669"/>
    <property type="project" value="TreeGrafter"/>
</dbReference>
<evidence type="ECO:0000256" key="1">
    <source>
        <dbReference type="ARBA" id="ARBA00001668"/>
    </source>
</evidence>
<evidence type="ECO:0000256" key="5">
    <source>
        <dbReference type="ARBA" id="ARBA00022723"/>
    </source>
</evidence>
<evidence type="ECO:0000256" key="11">
    <source>
        <dbReference type="ARBA" id="ARBA00023204"/>
    </source>
</evidence>
<dbReference type="InterPro" id="IPR015886">
    <property type="entry name" value="H2TH_FPG"/>
</dbReference>
<keyword evidence="13" id="KW-0511">Multifunctional enzyme</keyword>
<keyword evidence="14 19" id="KW-0326">Glycosidase</keyword>
<keyword evidence="10" id="KW-0238">DNA-binding</keyword>
<evidence type="ECO:0000259" key="17">
    <source>
        <dbReference type="PROSITE" id="PS51066"/>
    </source>
</evidence>
<evidence type="ECO:0000256" key="4">
    <source>
        <dbReference type="ARBA" id="ARBA00011245"/>
    </source>
</evidence>
<dbReference type="PROSITE" id="PS51066">
    <property type="entry name" value="ZF_FPG_2"/>
    <property type="match status" value="1"/>
</dbReference>
<sequence length="261" mass="29721">MPELPDVETVARRLRRTVAGRRITGVRVLSPATIHSPHPRRFIGELSGRTVRTVDRRGKYLLFRLSGARTLIVHLRMTGDFELAPHDAPVHPHTRVILRFGRADLRFIDQRRFGHMDLAPSEAEFGPVAKLGLEPLGASFTPGRWRALLRGRRGTIKSLLLRQDLIAGIGNIYADEILWQARVHPARPAHRMRQAEVGRLYRSIRRVLRRAVTHLSRYGRPVGRFLEVRGERDIACPRCGHPIAVARIAGRTTYFCPNCQR</sequence>
<dbReference type="PANTHER" id="PTHR22993">
    <property type="entry name" value="FORMAMIDOPYRIMIDINE-DNA GLYCOSYLASE"/>
    <property type="match status" value="1"/>
</dbReference>
<dbReference type="InterPro" id="IPR020629">
    <property type="entry name" value="FPG_Glyclase"/>
</dbReference>
<evidence type="ECO:0000256" key="10">
    <source>
        <dbReference type="ARBA" id="ARBA00023125"/>
    </source>
</evidence>
<evidence type="ECO:0000256" key="15">
    <source>
        <dbReference type="ARBA" id="ARBA00044632"/>
    </source>
</evidence>
<evidence type="ECO:0000256" key="3">
    <source>
        <dbReference type="ARBA" id="ARBA00009409"/>
    </source>
</evidence>
<evidence type="ECO:0000313" key="20">
    <source>
        <dbReference type="Proteomes" id="UP000318834"/>
    </source>
</evidence>
<evidence type="ECO:0000313" key="19">
    <source>
        <dbReference type="EMBL" id="TMI73791.1"/>
    </source>
</evidence>